<comment type="caution">
    <text evidence="3">The sequence shown here is derived from an EMBL/GenBank/DDBJ whole genome shotgun (WGS) entry which is preliminary data.</text>
</comment>
<dbReference type="Pfam" id="PF13240">
    <property type="entry name" value="Zn_Ribbon_1"/>
    <property type="match status" value="1"/>
</dbReference>
<sequence length="283" mass="31656">MQKCKNCGAELKPGVKFCTKCGTPIEANQDLESASQNISSKATVEKIKKHSLNYFSWYKDSIINPSEVNYDNKYFGLVSFLINAILVAWSVYIIGHRAISDALRVANEYASVLGGTNSDVINMPNGLSLYLKLFFVSFLYFAVFLVVGFLCKKYLIDNNVKIFDYANQLASFSNSMIILEIIMVLVIFVAMPSNIANLDSFSDWSLVKFLIVLLVLMSNIWLVSYVASIIVDKGKMKLDRIYVAVITLILNSAVLYFIFKLMYDSLASQYSSLGWGAFKGVLG</sequence>
<dbReference type="EMBL" id="NIPR01000005">
    <property type="protein sequence ID" value="PMD73000.1"/>
    <property type="molecule type" value="Genomic_DNA"/>
</dbReference>
<feature type="transmembrane region" description="Helical" evidence="1">
    <location>
        <begin position="206"/>
        <end position="229"/>
    </location>
</feature>
<feature type="transmembrane region" description="Helical" evidence="1">
    <location>
        <begin position="129"/>
        <end position="151"/>
    </location>
</feature>
<dbReference type="Proteomes" id="UP000235649">
    <property type="component" value="Unassembled WGS sequence"/>
</dbReference>
<keyword evidence="1" id="KW-0812">Transmembrane</keyword>
<feature type="transmembrane region" description="Helical" evidence="1">
    <location>
        <begin position="172"/>
        <end position="191"/>
    </location>
</feature>
<name>A0A2N7AW73_9LACO</name>
<proteinExistence type="predicted"/>
<reference evidence="3 4" key="1">
    <citation type="submission" date="2017-05" db="EMBL/GenBank/DDBJ databases">
        <title>Lactobacillus nurukis nov., sp. nov., isolated from nuruk.</title>
        <authorList>
            <person name="Kim S.-J."/>
        </authorList>
    </citation>
    <scope>NUCLEOTIDE SEQUENCE [LARGE SCALE GENOMIC DNA]</scope>
    <source>
        <strain evidence="3 4">SYF10-1a</strain>
    </source>
</reference>
<dbReference type="InterPro" id="IPR026870">
    <property type="entry name" value="Zinc_ribbon_dom"/>
</dbReference>
<accession>A0A2N7AW73</accession>
<dbReference type="Pfam" id="PF20214">
    <property type="entry name" value="DUF6574"/>
    <property type="match status" value="1"/>
</dbReference>
<dbReference type="AlphaFoldDB" id="A0A2N7AW73"/>
<keyword evidence="1" id="KW-1133">Transmembrane helix</keyword>
<feature type="domain" description="Zinc-ribbon" evidence="2">
    <location>
        <begin position="3"/>
        <end position="25"/>
    </location>
</feature>
<evidence type="ECO:0000256" key="1">
    <source>
        <dbReference type="SAM" id="Phobius"/>
    </source>
</evidence>
<keyword evidence="1" id="KW-0472">Membrane</keyword>
<gene>
    <name evidence="3" type="ORF">CBP76_02375</name>
</gene>
<feature type="transmembrane region" description="Helical" evidence="1">
    <location>
        <begin position="74"/>
        <end position="94"/>
    </location>
</feature>
<dbReference type="InterPro" id="IPR046481">
    <property type="entry name" value="DUF6574"/>
</dbReference>
<keyword evidence="4" id="KW-1185">Reference proteome</keyword>
<feature type="transmembrane region" description="Helical" evidence="1">
    <location>
        <begin position="241"/>
        <end position="259"/>
    </location>
</feature>
<organism evidence="3 4">
    <name type="scientific">Companilactobacillus nuruki</name>
    <dbReference type="NCBI Taxonomy" id="1993540"/>
    <lineage>
        <taxon>Bacteria</taxon>
        <taxon>Bacillati</taxon>
        <taxon>Bacillota</taxon>
        <taxon>Bacilli</taxon>
        <taxon>Lactobacillales</taxon>
        <taxon>Lactobacillaceae</taxon>
        <taxon>Companilactobacillus</taxon>
    </lineage>
</organism>
<evidence type="ECO:0000313" key="4">
    <source>
        <dbReference type="Proteomes" id="UP000235649"/>
    </source>
</evidence>
<protein>
    <recommendedName>
        <fullName evidence="2">Zinc-ribbon domain-containing protein</fullName>
    </recommendedName>
</protein>
<dbReference type="RefSeq" id="WP_102195332.1">
    <property type="nucleotide sequence ID" value="NZ_NIPR01000005.1"/>
</dbReference>
<dbReference type="OrthoDB" id="2291432at2"/>
<evidence type="ECO:0000259" key="2">
    <source>
        <dbReference type="Pfam" id="PF13240"/>
    </source>
</evidence>
<evidence type="ECO:0000313" key="3">
    <source>
        <dbReference type="EMBL" id="PMD73000.1"/>
    </source>
</evidence>